<feature type="region of interest" description="Disordered" evidence="10">
    <location>
        <begin position="731"/>
        <end position="759"/>
    </location>
</feature>
<comment type="subcellular location">
    <subcellularLocation>
        <location evidence="1">Membrane</location>
        <topology evidence="1">Single-pass type II membrane protein</topology>
    </subcellularLocation>
</comment>
<evidence type="ECO:0000256" key="8">
    <source>
        <dbReference type="ARBA" id="ARBA00023136"/>
    </source>
</evidence>
<feature type="domain" description="Ubiquitin-like" evidence="12">
    <location>
        <begin position="810"/>
        <end position="892"/>
    </location>
</feature>
<accession>F9FTU3</accession>
<dbReference type="PANTHER" id="PTHR31392">
    <property type="entry name" value="ALPHA-1,3-MANNOSYLTRANSFERASE MNN1-RELATED"/>
    <property type="match status" value="1"/>
</dbReference>
<dbReference type="OrthoDB" id="430354at2759"/>
<evidence type="ECO:0000256" key="9">
    <source>
        <dbReference type="ARBA" id="ARBA00023180"/>
    </source>
</evidence>
<feature type="compositionally biased region" description="Polar residues" evidence="10">
    <location>
        <begin position="735"/>
        <end position="748"/>
    </location>
</feature>
<dbReference type="EMBL" id="AFQF01002621">
    <property type="protein sequence ID" value="EGU79657.1"/>
    <property type="molecule type" value="Genomic_DNA"/>
</dbReference>
<evidence type="ECO:0000256" key="3">
    <source>
        <dbReference type="ARBA" id="ARBA00022676"/>
    </source>
</evidence>
<feature type="transmembrane region" description="Helical" evidence="11">
    <location>
        <begin position="21"/>
        <end position="40"/>
    </location>
</feature>
<evidence type="ECO:0000256" key="7">
    <source>
        <dbReference type="ARBA" id="ARBA00022989"/>
    </source>
</evidence>
<protein>
    <recommendedName>
        <fullName evidence="12">Ubiquitin-like domain-containing protein</fullName>
    </recommendedName>
</protein>
<evidence type="ECO:0000256" key="6">
    <source>
        <dbReference type="ARBA" id="ARBA00022968"/>
    </source>
</evidence>
<keyword evidence="3" id="KW-0328">Glycosyltransferase</keyword>
<reference evidence="13" key="1">
    <citation type="journal article" date="2012" name="Mol. Plant Microbe Interact.">
        <title>A highly conserved effector in Fusarium oxysporum is required for full virulence on Arabidopsis.</title>
        <authorList>
            <person name="Thatcher L.F."/>
            <person name="Gardiner D.M."/>
            <person name="Kazan K."/>
            <person name="Manners J."/>
        </authorList>
    </citation>
    <scope>NUCLEOTIDE SEQUENCE [LARGE SCALE GENOMIC DNA]</scope>
    <source>
        <strain evidence="13">Fo5176</strain>
    </source>
</reference>
<dbReference type="Pfam" id="PF22893">
    <property type="entry name" value="ULD_2"/>
    <property type="match status" value="1"/>
</dbReference>
<evidence type="ECO:0000256" key="5">
    <source>
        <dbReference type="ARBA" id="ARBA00022692"/>
    </source>
</evidence>
<keyword evidence="5 11" id="KW-0812">Transmembrane</keyword>
<proteinExistence type="inferred from homology"/>
<keyword evidence="6" id="KW-0735">Signal-anchor</keyword>
<evidence type="ECO:0000256" key="10">
    <source>
        <dbReference type="SAM" id="MobiDB-lite"/>
    </source>
</evidence>
<dbReference type="PaxDb" id="5507-FOXG_12230P0"/>
<keyword evidence="4" id="KW-0808">Transferase</keyword>
<evidence type="ECO:0000256" key="1">
    <source>
        <dbReference type="ARBA" id="ARBA00004606"/>
    </source>
</evidence>
<dbReference type="InterPro" id="IPR029044">
    <property type="entry name" value="Nucleotide-diphossugar_trans"/>
</dbReference>
<dbReference type="Pfam" id="PF11051">
    <property type="entry name" value="Mannosyl_trans3"/>
    <property type="match status" value="1"/>
</dbReference>
<dbReference type="GO" id="GO:0000033">
    <property type="term" value="F:alpha-1,3-mannosyltransferase activity"/>
    <property type="evidence" value="ECO:0007669"/>
    <property type="project" value="TreeGrafter"/>
</dbReference>
<comment type="caution">
    <text evidence="13">The sequence shown here is derived from an EMBL/GenBank/DDBJ whole genome shotgun (WGS) entry which is preliminary data.</text>
</comment>
<name>F9FTU3_FUSOF</name>
<dbReference type="GO" id="GO:0006493">
    <property type="term" value="P:protein O-linked glycosylation"/>
    <property type="evidence" value="ECO:0007669"/>
    <property type="project" value="TreeGrafter"/>
</dbReference>
<sequence>MSLVSAVTARLGQVPKEAPRSLVRLSVFGVFSFFLILVAWKGSSSLSYDQTPLASEPELMNISAKANVIAKNPIQAPYASTFWEVGQRSRELSHWLSKSDKIGPTSKVGRQLLDITEITAQQLFPFLKNPPRSPGSKTPLSDLRQSFGRRSRGIVIPVGGSEKSVRFAGHLIVNLRKVLGCRLPIQIVYAGDDDLHKTDRDRIANLDGASDVEFLDIFTVFDDSTLKLKDGGWAIKAFAILGSQFEEVILLDADAVFIQKPERLFTQKAYTEKGALLFHDRLLWQHAFRERHDWWKDQIKEPSAEMNKSLVWTEDYAEECDSGVVVLNKARLSTLVGLLHVAWQNTYEVREEVTYRQGHGDKESWWLGLELGGSSYEFESHYGSMIGWGEGKGGNVTKVCSFVIAHTDEKDKLLWYNGSLLKNKRMDPDSYEVPEYWMMDGKWHKGRTKDDMSCMTDTEVLELTAEEKRVLRESIEIAKDVDMALKGTTPQTSHFSLSTTFQTSSDDAMTAPAFGFSAGDFVSAVNLIVDITKALKNTGGAAGDYLQVLADLNLLKDVLSHLRQQQTGATRQRSNNPFAEHARKQADLTLSTLANFLDLISKFDASLGPQRSSAWYRGVGRKAQWALVYSKHVDDLRSRIGTQIQTLNLVTQLQEEYLDLSMTVQLLQNEQAITQLQERRIISIEDLREQLSLLDLQDDEHQPDNAPAPPQVIEDSQSSASHRLVVADVEEPDKNATTTLGDQPSTSPQQDMTSQQEETTQTLLPKLFRAVIRDLHNLIMKALLLFPGLMRHYSRLCTSMSMPPLLVLAENISFEDVLGRQTTLQYDFFRHWANVDMFLNKQFENCPGQQYIAKKQYFFVGADAATNKLNSNVEIAWQAMARPGCQISLSIKMIAEQKDVSEAKCPSPGCKGRSVKIGDEETFSCQKCELTYSMLPKNPAKEPSIKERRKSPHIGTCDGRTIDSEHFVPREESIAIEEGQTQKGHLGLDMLRLWKWWHENNGG</sequence>
<dbReference type="InterPro" id="IPR054464">
    <property type="entry name" value="ULD_fung"/>
</dbReference>
<keyword evidence="7 11" id="KW-1133">Transmembrane helix</keyword>
<dbReference type="AlphaFoldDB" id="F9FTU3"/>
<dbReference type="STRING" id="660025.F9FTU3"/>
<keyword evidence="9" id="KW-0325">Glycoprotein</keyword>
<comment type="similarity">
    <text evidence="2">Belongs to the MNN1/MNT family.</text>
</comment>
<dbReference type="InterPro" id="IPR022751">
    <property type="entry name" value="Alpha_mannosyltransferase"/>
</dbReference>
<evidence type="ECO:0000256" key="4">
    <source>
        <dbReference type="ARBA" id="ARBA00022679"/>
    </source>
</evidence>
<feature type="compositionally biased region" description="Low complexity" evidence="10">
    <location>
        <begin position="749"/>
        <end position="759"/>
    </location>
</feature>
<organism evidence="13">
    <name type="scientific">Fusarium oxysporum (strain Fo5176)</name>
    <name type="common">Fusarium vascular wilt</name>
    <dbReference type="NCBI Taxonomy" id="660025"/>
    <lineage>
        <taxon>Eukaryota</taxon>
        <taxon>Fungi</taxon>
        <taxon>Dikarya</taxon>
        <taxon>Ascomycota</taxon>
        <taxon>Pezizomycotina</taxon>
        <taxon>Sordariomycetes</taxon>
        <taxon>Hypocreomycetidae</taxon>
        <taxon>Hypocreales</taxon>
        <taxon>Nectriaceae</taxon>
        <taxon>Fusarium</taxon>
        <taxon>Fusarium oxysporum species complex</taxon>
    </lineage>
</organism>
<keyword evidence="8 11" id="KW-0472">Membrane</keyword>
<gene>
    <name evidence="13" type="ORF">FOXB_09824</name>
</gene>
<evidence type="ECO:0000313" key="13">
    <source>
        <dbReference type="EMBL" id="EGU79657.1"/>
    </source>
</evidence>
<dbReference type="GO" id="GO:0005794">
    <property type="term" value="C:Golgi apparatus"/>
    <property type="evidence" value="ECO:0007669"/>
    <property type="project" value="TreeGrafter"/>
</dbReference>
<evidence type="ECO:0000259" key="12">
    <source>
        <dbReference type="Pfam" id="PF22893"/>
    </source>
</evidence>
<dbReference type="SUPFAM" id="SSF53448">
    <property type="entry name" value="Nucleotide-diphospho-sugar transferases"/>
    <property type="match status" value="1"/>
</dbReference>
<evidence type="ECO:0000256" key="11">
    <source>
        <dbReference type="SAM" id="Phobius"/>
    </source>
</evidence>
<dbReference type="PANTHER" id="PTHR31392:SF1">
    <property type="entry name" value="ALPHA-1,3-MANNOSYLTRANSFERASE MNN1-RELATED"/>
    <property type="match status" value="1"/>
</dbReference>
<evidence type="ECO:0000256" key="2">
    <source>
        <dbReference type="ARBA" id="ARBA00009105"/>
    </source>
</evidence>
<dbReference type="GO" id="GO:0016020">
    <property type="term" value="C:membrane"/>
    <property type="evidence" value="ECO:0007669"/>
    <property type="project" value="UniProtKB-SubCell"/>
</dbReference>